<gene>
    <name evidence="12" type="ORF">UFOPK2234_00287</name>
</gene>
<dbReference type="Pfam" id="PF08245">
    <property type="entry name" value="Mur_ligase_M"/>
    <property type="match status" value="1"/>
</dbReference>
<dbReference type="PANTHER" id="PTHR43445">
    <property type="entry name" value="UDP-N-ACETYLMURAMATE--L-ALANINE LIGASE-RELATED"/>
    <property type="match status" value="1"/>
</dbReference>
<dbReference type="Pfam" id="PF01225">
    <property type="entry name" value="Mur_ligase"/>
    <property type="match status" value="1"/>
</dbReference>
<evidence type="ECO:0000256" key="8">
    <source>
        <dbReference type="ARBA" id="ARBA00047833"/>
    </source>
</evidence>
<dbReference type="InterPro" id="IPR036615">
    <property type="entry name" value="Mur_ligase_C_dom_sf"/>
</dbReference>
<dbReference type="EC" id="6.3.2.8" evidence="3"/>
<dbReference type="InterPro" id="IPR005758">
    <property type="entry name" value="UDP-N-AcMur_Ala_ligase_MurC"/>
</dbReference>
<evidence type="ECO:0000256" key="2">
    <source>
        <dbReference type="ARBA" id="ARBA00004752"/>
    </source>
</evidence>
<keyword evidence="7" id="KW-0067">ATP-binding</keyword>
<dbReference type="SUPFAM" id="SSF51984">
    <property type="entry name" value="MurCD N-terminal domain"/>
    <property type="match status" value="1"/>
</dbReference>
<evidence type="ECO:0000259" key="10">
    <source>
        <dbReference type="Pfam" id="PF02875"/>
    </source>
</evidence>
<name>A0A6J6KJ57_9ZZZZ</name>
<keyword evidence="4" id="KW-0963">Cytoplasm</keyword>
<keyword evidence="6" id="KW-0547">Nucleotide-binding</keyword>
<dbReference type="InterPro" id="IPR050061">
    <property type="entry name" value="MurCDEF_pg_biosynth"/>
</dbReference>
<reference evidence="12" key="1">
    <citation type="submission" date="2020-05" db="EMBL/GenBank/DDBJ databases">
        <authorList>
            <person name="Chiriac C."/>
            <person name="Salcher M."/>
            <person name="Ghai R."/>
            <person name="Kavagutti S V."/>
        </authorList>
    </citation>
    <scope>NUCLEOTIDE SEQUENCE</scope>
</reference>
<dbReference type="UniPathway" id="UPA00219"/>
<dbReference type="GO" id="GO:0005737">
    <property type="term" value="C:cytoplasm"/>
    <property type="evidence" value="ECO:0007669"/>
    <property type="project" value="UniProtKB-SubCell"/>
</dbReference>
<evidence type="ECO:0000259" key="11">
    <source>
        <dbReference type="Pfam" id="PF08245"/>
    </source>
</evidence>
<dbReference type="SUPFAM" id="SSF53623">
    <property type="entry name" value="MurD-like peptide ligases, catalytic domain"/>
    <property type="match status" value="1"/>
</dbReference>
<dbReference type="InterPro" id="IPR004101">
    <property type="entry name" value="Mur_ligase_C"/>
</dbReference>
<organism evidence="12">
    <name type="scientific">freshwater metagenome</name>
    <dbReference type="NCBI Taxonomy" id="449393"/>
    <lineage>
        <taxon>unclassified sequences</taxon>
        <taxon>metagenomes</taxon>
        <taxon>ecological metagenomes</taxon>
    </lineage>
</organism>
<comment type="catalytic activity">
    <reaction evidence="8">
        <text>UDP-N-acetyl-alpha-D-muramate + L-alanine + ATP = UDP-N-acetyl-alpha-D-muramoyl-L-alanine + ADP + phosphate + H(+)</text>
        <dbReference type="Rhea" id="RHEA:23372"/>
        <dbReference type="ChEBI" id="CHEBI:15378"/>
        <dbReference type="ChEBI" id="CHEBI:30616"/>
        <dbReference type="ChEBI" id="CHEBI:43474"/>
        <dbReference type="ChEBI" id="CHEBI:57972"/>
        <dbReference type="ChEBI" id="CHEBI:70757"/>
        <dbReference type="ChEBI" id="CHEBI:83898"/>
        <dbReference type="ChEBI" id="CHEBI:456216"/>
        <dbReference type="EC" id="6.3.2.8"/>
    </reaction>
</comment>
<dbReference type="InterPro" id="IPR000713">
    <property type="entry name" value="Mur_ligase_N"/>
</dbReference>
<dbReference type="Gene3D" id="3.40.50.720">
    <property type="entry name" value="NAD(P)-binding Rossmann-like Domain"/>
    <property type="match status" value="1"/>
</dbReference>
<feature type="domain" description="Mur ligase C-terminal" evidence="10">
    <location>
        <begin position="329"/>
        <end position="457"/>
    </location>
</feature>
<feature type="domain" description="Mur ligase central" evidence="11">
    <location>
        <begin position="125"/>
        <end position="307"/>
    </location>
</feature>
<comment type="subcellular location">
    <subcellularLocation>
        <location evidence="1">Cytoplasm</location>
    </subcellularLocation>
</comment>
<keyword evidence="5" id="KW-0436">Ligase</keyword>
<evidence type="ECO:0000256" key="4">
    <source>
        <dbReference type="ARBA" id="ARBA00022490"/>
    </source>
</evidence>
<evidence type="ECO:0000256" key="1">
    <source>
        <dbReference type="ARBA" id="ARBA00004496"/>
    </source>
</evidence>
<dbReference type="GO" id="GO:0008763">
    <property type="term" value="F:UDP-N-acetylmuramate-L-alanine ligase activity"/>
    <property type="evidence" value="ECO:0007669"/>
    <property type="project" value="UniProtKB-EC"/>
</dbReference>
<proteinExistence type="inferred from homology"/>
<feature type="domain" description="Mur ligase N-terminal catalytic" evidence="9">
    <location>
        <begin position="22"/>
        <end position="119"/>
    </location>
</feature>
<dbReference type="InterPro" id="IPR013221">
    <property type="entry name" value="Mur_ligase_cen"/>
</dbReference>
<dbReference type="GO" id="GO:0005524">
    <property type="term" value="F:ATP binding"/>
    <property type="evidence" value="ECO:0007669"/>
    <property type="project" value="UniProtKB-KW"/>
</dbReference>
<dbReference type="Pfam" id="PF02875">
    <property type="entry name" value="Mur_ligase_C"/>
    <property type="match status" value="1"/>
</dbReference>
<dbReference type="HAMAP" id="MF_00046">
    <property type="entry name" value="MurC"/>
    <property type="match status" value="1"/>
</dbReference>
<evidence type="ECO:0000256" key="3">
    <source>
        <dbReference type="ARBA" id="ARBA00012211"/>
    </source>
</evidence>
<evidence type="ECO:0000259" key="9">
    <source>
        <dbReference type="Pfam" id="PF01225"/>
    </source>
</evidence>
<dbReference type="Gene3D" id="3.90.190.20">
    <property type="entry name" value="Mur ligase, C-terminal domain"/>
    <property type="match status" value="1"/>
</dbReference>
<dbReference type="GO" id="GO:0009252">
    <property type="term" value="P:peptidoglycan biosynthetic process"/>
    <property type="evidence" value="ECO:0007669"/>
    <property type="project" value="UniProtKB-UniPathway"/>
</dbReference>
<comment type="pathway">
    <text evidence="2">Cell wall biogenesis; peptidoglycan biosynthesis.</text>
</comment>
<evidence type="ECO:0000256" key="5">
    <source>
        <dbReference type="ARBA" id="ARBA00022598"/>
    </source>
</evidence>
<dbReference type="AlphaFoldDB" id="A0A6J6KJ57"/>
<sequence>MNWKNKVVNNLNYSLADLAKLKIHFIGIGGAGMSGIARIMLAKGFKVSGSDKNDSAVLTSLRALGATIFVGHAPENITDSELVIVSSAINEKNSELSSAIAKGLPIAARATALAWLMSESISVAVAGTHGKTTTTAMLTVALQSAGVDPSFAIGGTINTAGTNAHSGSGQIFVAEADESDGSFLAYRPSGAIITNIELDHVDHFASEKELFDVFLQFVESIKPGGFLVACGDDAGVNTLLKQITRKDLKVYLYGKSAINDFRIDKIFLAPTKSTSVVSNTGRKVGELNLSVAGEHNLLNALAAFAAACALQIPEQKALIGLETFTGTRRRFELKGEVSGIKVIDDYGHHPTELIVTLTAARNLAQSGRVLVIFQPHRYSRTAAFAMQFSKALELADFTYLLEVYAASEKPMAGVSSLLIAKNLSSDKIKYEPSMIQVVEEVASLAKPGDVIITLGAGDVSSLGDPILQALANQ</sequence>
<dbReference type="EMBL" id="CAEZWG010000035">
    <property type="protein sequence ID" value="CAB4647899.1"/>
    <property type="molecule type" value="Genomic_DNA"/>
</dbReference>
<dbReference type="NCBIfam" id="TIGR01082">
    <property type="entry name" value="murC"/>
    <property type="match status" value="1"/>
</dbReference>
<protein>
    <recommendedName>
        <fullName evidence="3">UDP-N-acetylmuramate--L-alanine ligase</fullName>
        <ecNumber evidence="3">6.3.2.8</ecNumber>
    </recommendedName>
</protein>
<evidence type="ECO:0000256" key="7">
    <source>
        <dbReference type="ARBA" id="ARBA00022840"/>
    </source>
</evidence>
<evidence type="ECO:0000313" key="12">
    <source>
        <dbReference type="EMBL" id="CAB4647899.1"/>
    </source>
</evidence>
<dbReference type="Gene3D" id="3.40.1190.10">
    <property type="entry name" value="Mur-like, catalytic domain"/>
    <property type="match status" value="1"/>
</dbReference>
<evidence type="ECO:0000256" key="6">
    <source>
        <dbReference type="ARBA" id="ARBA00022741"/>
    </source>
</evidence>
<dbReference type="InterPro" id="IPR036565">
    <property type="entry name" value="Mur-like_cat_sf"/>
</dbReference>
<accession>A0A6J6KJ57</accession>
<dbReference type="SUPFAM" id="SSF53244">
    <property type="entry name" value="MurD-like peptide ligases, peptide-binding domain"/>
    <property type="match status" value="1"/>
</dbReference>
<dbReference type="PANTHER" id="PTHR43445:SF3">
    <property type="entry name" value="UDP-N-ACETYLMURAMATE--L-ALANINE LIGASE"/>
    <property type="match status" value="1"/>
</dbReference>